<keyword evidence="2" id="KW-1185">Reference proteome</keyword>
<reference evidence="1 2" key="1">
    <citation type="journal article" date="2018" name="ISME J.">
        <title>Endosymbiont genomes yield clues of tubeworm success.</title>
        <authorList>
            <person name="Li Y."/>
            <person name="Liles M.R."/>
            <person name="Halanych K.M."/>
        </authorList>
    </citation>
    <scope>NUCLEOTIDE SEQUENCE [LARGE SCALE GENOMIC DNA]</scope>
    <source>
        <strain evidence="1">A1462</strain>
    </source>
</reference>
<sequence length="718" mass="81892">MKTLTQQIKLQANTLYLIKLSVVRKISESPSEVIVNVQTSFSVTDEQVSVNDGFDFNMPTSSKILDERADLNEWYEQSVFIYASEFINSLIIASDESDQHCVLIVRETPVVVKPTEKNTMIASFKKMENVKLKRNGIEYSVFLNVSDAYRYIEEVVDRLNDVPHPILRIRHKDFCNNFPPLTIGLIGDDPFYGMLETTLQTIKIGSENIELILNDFFDVILIQNRSSKLLPFGSTTDDEKRLLASLTEALRGTKTPIIKLNSPKKHNSLESTLHPLKNCFRQETVTAFEYEVCNFSPVKSNNSKLMTIVVPVATDLYQFPLFKKATEDLVGFGFKISLFEANHGHVPLRTWEKFNSRNVKVYQKLAPKEIAVISGSSGFMLLTSNTHRSNQDLCNLCSIAITSGAIPVIFGKPLPSPFDSLTKNFYSVSELYDFIIEHSKTLSREKYWLAIFRRFKGLQRKGCFIDTIYSISSGQQAVSKYNDFPSAEMICVSKRVDNLENILATFDRQTYTNVTMHLVLSVSDYEKDACEAIKKKYENERFKVSILDQSQNIGNCLNYAIRSSEAGYWFKIDNNDYYGKYYIEDMLNWYDVTDADVVGKPSALVYLSQSDETYLREHAEDQMRTFLHQGSCLCGATLSGRSDRNLPMFSSSYENSCDSKWLEVLIEQEYKVFSSDIFNFTAHKVDDSLMPYNIEDGKGEDKWTLLANSSLKGWANAD</sequence>
<evidence type="ECO:0000313" key="1">
    <source>
        <dbReference type="EMBL" id="RDH85877.1"/>
    </source>
</evidence>
<organism evidence="1 2">
    <name type="scientific">endosymbiont of Escarpia spicata</name>
    <dbReference type="NCBI Taxonomy" id="2200908"/>
    <lineage>
        <taxon>Bacteria</taxon>
        <taxon>Pseudomonadati</taxon>
        <taxon>Pseudomonadota</taxon>
        <taxon>Gammaproteobacteria</taxon>
        <taxon>sulfur-oxidizing symbionts</taxon>
    </lineage>
</organism>
<protein>
    <recommendedName>
        <fullName evidence="3">Glycosyltransferase 2-like domain-containing protein</fullName>
    </recommendedName>
</protein>
<dbReference type="InterPro" id="IPR029044">
    <property type="entry name" value="Nucleotide-diphossugar_trans"/>
</dbReference>
<name>A0A370DNJ8_9GAMM</name>
<dbReference type="Gene3D" id="3.90.550.10">
    <property type="entry name" value="Spore Coat Polysaccharide Biosynthesis Protein SpsA, Chain A"/>
    <property type="match status" value="1"/>
</dbReference>
<evidence type="ECO:0000313" key="2">
    <source>
        <dbReference type="Proteomes" id="UP000254771"/>
    </source>
</evidence>
<dbReference type="Proteomes" id="UP000254771">
    <property type="component" value="Unassembled WGS sequence"/>
</dbReference>
<gene>
    <name evidence="1" type="ORF">DIZ78_09850</name>
</gene>
<proteinExistence type="predicted"/>
<evidence type="ECO:0008006" key="3">
    <source>
        <dbReference type="Google" id="ProtNLM"/>
    </source>
</evidence>
<comment type="caution">
    <text evidence="1">The sequence shown here is derived from an EMBL/GenBank/DDBJ whole genome shotgun (WGS) entry which is preliminary data.</text>
</comment>
<accession>A0A370DNJ8</accession>
<dbReference type="SUPFAM" id="SSF53448">
    <property type="entry name" value="Nucleotide-diphospho-sugar transferases"/>
    <property type="match status" value="1"/>
</dbReference>
<dbReference type="EMBL" id="QFXE01000011">
    <property type="protein sequence ID" value="RDH85877.1"/>
    <property type="molecule type" value="Genomic_DNA"/>
</dbReference>
<dbReference type="AlphaFoldDB" id="A0A370DNJ8"/>